<feature type="transmembrane region" description="Helical" evidence="2">
    <location>
        <begin position="278"/>
        <end position="301"/>
    </location>
</feature>
<dbReference type="AlphaFoldDB" id="A0A9P9FAN3"/>
<keyword evidence="2" id="KW-0472">Membrane</keyword>
<name>A0A9P9FAN3_9HYPO</name>
<organism evidence="3 4">
    <name type="scientific">Dactylonectria macrodidyma</name>
    <dbReference type="NCBI Taxonomy" id="307937"/>
    <lineage>
        <taxon>Eukaryota</taxon>
        <taxon>Fungi</taxon>
        <taxon>Dikarya</taxon>
        <taxon>Ascomycota</taxon>
        <taxon>Pezizomycotina</taxon>
        <taxon>Sordariomycetes</taxon>
        <taxon>Hypocreomycetidae</taxon>
        <taxon>Hypocreales</taxon>
        <taxon>Nectriaceae</taxon>
        <taxon>Dactylonectria</taxon>
    </lineage>
</organism>
<evidence type="ECO:0000256" key="2">
    <source>
        <dbReference type="SAM" id="Phobius"/>
    </source>
</evidence>
<evidence type="ECO:0000313" key="3">
    <source>
        <dbReference type="EMBL" id="KAH7156356.1"/>
    </source>
</evidence>
<feature type="transmembrane region" description="Helical" evidence="2">
    <location>
        <begin position="208"/>
        <end position="226"/>
    </location>
</feature>
<dbReference type="EMBL" id="JAGMUV010000005">
    <property type="protein sequence ID" value="KAH7156356.1"/>
    <property type="molecule type" value="Genomic_DNA"/>
</dbReference>
<dbReference type="OrthoDB" id="5382699at2759"/>
<keyword evidence="2" id="KW-1133">Transmembrane helix</keyword>
<dbReference type="Proteomes" id="UP000738349">
    <property type="component" value="Unassembled WGS sequence"/>
</dbReference>
<comment type="caution">
    <text evidence="3">The sequence shown here is derived from an EMBL/GenBank/DDBJ whole genome shotgun (WGS) entry which is preliminary data.</text>
</comment>
<evidence type="ECO:0000313" key="4">
    <source>
        <dbReference type="Proteomes" id="UP000738349"/>
    </source>
</evidence>
<gene>
    <name evidence="3" type="ORF">EDB81DRAFT_840495</name>
</gene>
<keyword evidence="2" id="KW-0812">Transmembrane</keyword>
<evidence type="ECO:0000256" key="1">
    <source>
        <dbReference type="SAM" id="MobiDB-lite"/>
    </source>
</evidence>
<reference evidence="3" key="1">
    <citation type="journal article" date="2021" name="Nat. Commun.">
        <title>Genetic determinants of endophytism in the Arabidopsis root mycobiome.</title>
        <authorList>
            <person name="Mesny F."/>
            <person name="Miyauchi S."/>
            <person name="Thiergart T."/>
            <person name="Pickel B."/>
            <person name="Atanasova L."/>
            <person name="Karlsson M."/>
            <person name="Huettel B."/>
            <person name="Barry K.W."/>
            <person name="Haridas S."/>
            <person name="Chen C."/>
            <person name="Bauer D."/>
            <person name="Andreopoulos W."/>
            <person name="Pangilinan J."/>
            <person name="LaButti K."/>
            <person name="Riley R."/>
            <person name="Lipzen A."/>
            <person name="Clum A."/>
            <person name="Drula E."/>
            <person name="Henrissat B."/>
            <person name="Kohler A."/>
            <person name="Grigoriev I.V."/>
            <person name="Martin F.M."/>
            <person name="Hacquard S."/>
        </authorList>
    </citation>
    <scope>NUCLEOTIDE SEQUENCE</scope>
    <source>
        <strain evidence="3">MPI-CAGE-AT-0147</strain>
    </source>
</reference>
<protein>
    <submittedName>
        <fullName evidence="3">Uncharacterized protein</fullName>
    </submittedName>
</protein>
<sequence>MGETLAENASHMYMLMHHQQLLLATGLLPSRAMAANTSSFERGNGNLDFGNWVDRGMTNGAARALSLLPTAGALLSAPAREMCIVYRLVSLADLLSVFPSLGGSITPSNVGEYDPAEPFSYGGFMPTTRVTAARPRPIFIPPPNSARGNSSFTADTNDPEKGQAEDGSGGGIETGIFFAMTLKLVLVIAMLMPMWYAQRGALTWRCMYFRYLFVTAVSYLTTLALGCRLQSVILETVLSNEIPVGSGYSRTCFYVVVSVQGISRMHGIAQIVSNASSVAVFAFGTALFASVTLVSIFIALMNKPTLHKLVKSENEAGEYIHAIAKLDLQLEIQGHVIMNG</sequence>
<keyword evidence="4" id="KW-1185">Reference proteome</keyword>
<proteinExistence type="predicted"/>
<feature type="region of interest" description="Disordered" evidence="1">
    <location>
        <begin position="141"/>
        <end position="168"/>
    </location>
</feature>
<accession>A0A9P9FAN3</accession>
<feature type="transmembrane region" description="Helical" evidence="2">
    <location>
        <begin position="176"/>
        <end position="196"/>
    </location>
</feature>
<feature type="compositionally biased region" description="Polar residues" evidence="1">
    <location>
        <begin position="146"/>
        <end position="156"/>
    </location>
</feature>